<dbReference type="PROSITE" id="PS51459">
    <property type="entry name" value="FIDO"/>
    <property type="match status" value="1"/>
</dbReference>
<evidence type="ECO:0000259" key="1">
    <source>
        <dbReference type="PROSITE" id="PS51459"/>
    </source>
</evidence>
<name>A0ABX2M6Q2_9MICO</name>
<sequence length="397" mass="43685">MTSASEAWPALEFEELQWQSRYAEHGPRAARRTTLHERYEAAVPPSIAHRALRLSDDVAVLADEASTALARFDTSLASEVAPFAALLLRSEAAASSQIEHLTASARQIFTAELGGVGKRNASEIVSNTRAMRTAIELSDQLTTDTVLAMHEVLMEHDRRHEAGRFREEPVWIGTSGRSPVGAQYVAPSWERVPALVDDVMAFARRLDLPRLAQVAVTHAQFETIHPFTDGNGRTGRALLQAMLRSNELTQNVTVPVSAGLLTDTDGYVRALTAYRRGEIEPIIRRVAEASFEAVANARELVDEIASIRARWRDALTARRDSGVWRALDVVARQPVLNASALAAGMGVEPKNAYPHLDRLVEAGILARKNEYQQGVIFRNDEILRALDAFSARAGRRG</sequence>
<keyword evidence="3" id="KW-1185">Reference proteome</keyword>
<dbReference type="Pfam" id="PF02661">
    <property type="entry name" value="Fic"/>
    <property type="match status" value="1"/>
</dbReference>
<dbReference type="SUPFAM" id="SSF46785">
    <property type="entry name" value="Winged helix' DNA-binding domain"/>
    <property type="match status" value="1"/>
</dbReference>
<dbReference type="Pfam" id="PF13784">
    <property type="entry name" value="Fic_N"/>
    <property type="match status" value="1"/>
</dbReference>
<dbReference type="InterPro" id="IPR003812">
    <property type="entry name" value="Fido"/>
</dbReference>
<dbReference type="PANTHER" id="PTHR13504:SF38">
    <property type="entry name" value="FIDO DOMAIN-CONTAINING PROTEIN"/>
    <property type="match status" value="1"/>
</dbReference>
<gene>
    <name evidence="2" type="ORF">HP507_01085</name>
</gene>
<dbReference type="InterPro" id="IPR025758">
    <property type="entry name" value="Fic/DOC_N"/>
</dbReference>
<dbReference type="SUPFAM" id="SSF140931">
    <property type="entry name" value="Fic-like"/>
    <property type="match status" value="1"/>
</dbReference>
<accession>A0ABX2M6Q2</accession>
<dbReference type="InterPro" id="IPR036597">
    <property type="entry name" value="Fido-like_dom_sf"/>
</dbReference>
<feature type="domain" description="Fido" evidence="1">
    <location>
        <begin position="141"/>
        <end position="288"/>
    </location>
</feature>
<evidence type="ECO:0000313" key="2">
    <source>
        <dbReference type="EMBL" id="NUU12443.1"/>
    </source>
</evidence>
<reference evidence="2 3" key="1">
    <citation type="submission" date="2020-05" db="EMBL/GenBank/DDBJ databases">
        <title>Genome Sequencing of Type Strains.</title>
        <authorList>
            <person name="Lemaire J.F."/>
            <person name="Inderbitzin P."/>
            <person name="Gregorio O.A."/>
            <person name="Collins S.B."/>
            <person name="Wespe N."/>
            <person name="Knight-Connoni V."/>
        </authorList>
    </citation>
    <scope>NUCLEOTIDE SEQUENCE [LARGE SCALE GENOMIC DNA]</scope>
    <source>
        <strain evidence="2 3">ATCC 19096</strain>
    </source>
</reference>
<dbReference type="InterPro" id="IPR036390">
    <property type="entry name" value="WH_DNA-bd_sf"/>
</dbReference>
<dbReference type="Gene3D" id="1.10.10.10">
    <property type="entry name" value="Winged helix-like DNA-binding domain superfamily/Winged helix DNA-binding domain"/>
    <property type="match status" value="1"/>
</dbReference>
<organism evidence="2 3">
    <name type="scientific">Curtobacterium pusillum</name>
    <dbReference type="NCBI Taxonomy" id="69373"/>
    <lineage>
        <taxon>Bacteria</taxon>
        <taxon>Bacillati</taxon>
        <taxon>Actinomycetota</taxon>
        <taxon>Actinomycetes</taxon>
        <taxon>Micrococcales</taxon>
        <taxon>Microbacteriaceae</taxon>
        <taxon>Curtobacterium</taxon>
    </lineage>
</organism>
<protein>
    <submittedName>
        <fullName evidence="2">Fic family protein</fullName>
    </submittedName>
</protein>
<dbReference type="Proteomes" id="UP000573001">
    <property type="component" value="Unassembled WGS sequence"/>
</dbReference>
<dbReference type="EMBL" id="JABMCE010000041">
    <property type="protein sequence ID" value="NUU12443.1"/>
    <property type="molecule type" value="Genomic_DNA"/>
</dbReference>
<comment type="caution">
    <text evidence="2">The sequence shown here is derived from an EMBL/GenBank/DDBJ whole genome shotgun (WGS) entry which is preliminary data.</text>
</comment>
<dbReference type="PANTHER" id="PTHR13504">
    <property type="entry name" value="FIDO DOMAIN-CONTAINING PROTEIN DDB_G0283145"/>
    <property type="match status" value="1"/>
</dbReference>
<dbReference type="InterPro" id="IPR040198">
    <property type="entry name" value="Fido_containing"/>
</dbReference>
<proteinExistence type="predicted"/>
<dbReference type="InterPro" id="IPR036388">
    <property type="entry name" value="WH-like_DNA-bd_sf"/>
</dbReference>
<evidence type="ECO:0000313" key="3">
    <source>
        <dbReference type="Proteomes" id="UP000573001"/>
    </source>
</evidence>
<dbReference type="Gene3D" id="1.10.3290.10">
    <property type="entry name" value="Fido-like domain"/>
    <property type="match status" value="1"/>
</dbReference>